<dbReference type="InterPro" id="IPR036770">
    <property type="entry name" value="Ankyrin_rpt-contain_sf"/>
</dbReference>
<gene>
    <name evidence="4" type="ORF">PPROV_000794600</name>
</gene>
<dbReference type="Pfam" id="PF12796">
    <property type="entry name" value="Ank_2"/>
    <property type="match status" value="1"/>
</dbReference>
<evidence type="ECO:0000313" key="4">
    <source>
        <dbReference type="EMBL" id="GHP09209.1"/>
    </source>
</evidence>
<dbReference type="OrthoDB" id="194358at2759"/>
<dbReference type="SUPFAM" id="SSF48403">
    <property type="entry name" value="Ankyrin repeat"/>
    <property type="match status" value="1"/>
</dbReference>
<dbReference type="Gene3D" id="1.25.40.20">
    <property type="entry name" value="Ankyrin repeat-containing domain"/>
    <property type="match status" value="2"/>
</dbReference>
<keyword evidence="2 3" id="KW-0040">ANK repeat</keyword>
<dbReference type="PANTHER" id="PTHR24123:SF141">
    <property type="entry name" value="ANKYRIN 2, ISOFORM U"/>
    <property type="match status" value="1"/>
</dbReference>
<evidence type="ECO:0000256" key="3">
    <source>
        <dbReference type="PROSITE-ProRule" id="PRU00023"/>
    </source>
</evidence>
<dbReference type="PANTHER" id="PTHR24123">
    <property type="entry name" value="ANKYRIN REPEAT-CONTAINING"/>
    <property type="match status" value="1"/>
</dbReference>
<dbReference type="InterPro" id="IPR051165">
    <property type="entry name" value="Multifunctional_ANK_Repeat"/>
</dbReference>
<dbReference type="EMBL" id="BNJQ01000024">
    <property type="protein sequence ID" value="GHP09209.1"/>
    <property type="molecule type" value="Genomic_DNA"/>
</dbReference>
<dbReference type="AlphaFoldDB" id="A0A830HWF8"/>
<comment type="caution">
    <text evidence="4">The sequence shown here is derived from an EMBL/GenBank/DDBJ whole genome shotgun (WGS) entry which is preliminary data.</text>
</comment>
<keyword evidence="5" id="KW-1185">Reference proteome</keyword>
<dbReference type="PROSITE" id="PS50088">
    <property type="entry name" value="ANK_REPEAT"/>
    <property type="match status" value="1"/>
</dbReference>
<dbReference type="Proteomes" id="UP000660262">
    <property type="component" value="Unassembled WGS sequence"/>
</dbReference>
<dbReference type="InterPro" id="IPR002110">
    <property type="entry name" value="Ankyrin_rpt"/>
</dbReference>
<reference evidence="4" key="1">
    <citation type="submission" date="2020-10" db="EMBL/GenBank/DDBJ databases">
        <title>Unveiling of a novel bifunctional photoreceptor, Dualchrome1, isolated from a cosmopolitan green alga.</title>
        <authorList>
            <person name="Suzuki S."/>
            <person name="Kawachi M."/>
        </authorList>
    </citation>
    <scope>NUCLEOTIDE SEQUENCE</scope>
    <source>
        <strain evidence="4">NIES 2893</strain>
    </source>
</reference>
<evidence type="ECO:0000313" key="5">
    <source>
        <dbReference type="Proteomes" id="UP000660262"/>
    </source>
</evidence>
<accession>A0A830HWF8</accession>
<evidence type="ECO:0000256" key="1">
    <source>
        <dbReference type="ARBA" id="ARBA00022737"/>
    </source>
</evidence>
<evidence type="ECO:0000256" key="2">
    <source>
        <dbReference type="ARBA" id="ARBA00023043"/>
    </source>
</evidence>
<proteinExistence type="predicted"/>
<sequence length="391" mass="42842">MEPSDHVVRGARVRVRAVTFASFLSGLRKYHFKEAWRIYHRRKRNKLLSSNHNNHVDGAVPLRIVDPSFLHQCARFNKPSEIRRAISAGVDPNVVQPSDPNKESLAITAAKHGSVDVLDLLLSLPTNDCTTDNVTDRSEDNTDGGWFVHAGKWDSPLWQYSEDGWSPLMHAVKCNQLACAKRIVDAGADAYLTDYEGNDAVHVAISTPYPSPKDTRDMLALMITEGGYAAGGDNEDTGEHMLLHAARCANATACDVLLRAPSNPAKLNKPNKKGESAMLLAASAGCADAIDVMIAFAVERSDVVMFRLPQEHATGDNAIHAAVRAGSVDCIRAILRPLTRRTEEEAEIRKVLVASLGRRNRKERCTPRELASSMQMLDDTGVQALFDVAAE</sequence>
<dbReference type="SMART" id="SM00248">
    <property type="entry name" value="ANK"/>
    <property type="match status" value="7"/>
</dbReference>
<dbReference type="Pfam" id="PF00023">
    <property type="entry name" value="Ank"/>
    <property type="match status" value="1"/>
</dbReference>
<protein>
    <submittedName>
        <fullName evidence="4">Uncharacterized protein</fullName>
    </submittedName>
</protein>
<feature type="repeat" description="ANK" evidence="3">
    <location>
        <begin position="163"/>
        <end position="195"/>
    </location>
</feature>
<name>A0A830HWF8_9CHLO</name>
<keyword evidence="1" id="KW-0677">Repeat</keyword>
<organism evidence="4 5">
    <name type="scientific">Pycnococcus provasolii</name>
    <dbReference type="NCBI Taxonomy" id="41880"/>
    <lineage>
        <taxon>Eukaryota</taxon>
        <taxon>Viridiplantae</taxon>
        <taxon>Chlorophyta</taxon>
        <taxon>Pseudoscourfieldiophyceae</taxon>
        <taxon>Pseudoscourfieldiales</taxon>
        <taxon>Pycnococcaceae</taxon>
        <taxon>Pycnococcus</taxon>
    </lineage>
</organism>